<organism evidence="1">
    <name type="scientific">uncultured Caudovirales phage</name>
    <dbReference type="NCBI Taxonomy" id="2100421"/>
    <lineage>
        <taxon>Viruses</taxon>
        <taxon>Duplodnaviria</taxon>
        <taxon>Heunggongvirae</taxon>
        <taxon>Uroviricota</taxon>
        <taxon>Caudoviricetes</taxon>
        <taxon>Peduoviridae</taxon>
        <taxon>Maltschvirus</taxon>
        <taxon>Maltschvirus maltsch</taxon>
    </lineage>
</organism>
<name>A0A6J5NQA9_9CAUD</name>
<sequence>MARVPVYDGPQVAPTPVQYDRADPEAFGARQGRAMERLGASLGAAGDLLDKAIERDALREVMGAETSVKDAYNGWAATTMRDSQGPAAAGVAQRAKDWWTKTTAEAEAKLGNPMARRMFRSAAQRQMVASLGEFSRFETQQLEIDLLAKTGANVSASQALAVRVPTEDNIKLQAEGIRNALKEYGKTRWSPEVLKDKTDTAIAKMHSDVFNVLLVRAPLEAKAFYEANHKAFAPSQIDEIESRLKAGVADAQGQTGAREIVDSFVRNLKITDAYPAQDIERELDKKFGSQPEVLRAARAESDRKMAIWNKQQSETTAAAVSKVMETLGPVGSDIARVKRMPEWNMMTGEQRATIEQRWFDRQELLANRREADSDRDERRRDRAERKQIEQMAPVALEMAQPQSLARMTRADIMNKAHLLGPKLTAQVLKEWESYQKDTATLNKAAIDNDTFNSLMTEAGFEPKPKASDKQKSAFAWDMRSRVKAALAAAQVAGREQLDPEKRTEIMRQVIQAEVLMPGRVYGSNAVSESTADPADVIRRGSVMISYTDKDGVQKRGPWKLADIPKKEYETMASVLREKGVPLTQQNIAQAWYNWRMTQGKK</sequence>
<protein>
    <submittedName>
        <fullName evidence="1">Uncharacterized protein</fullName>
    </submittedName>
</protein>
<evidence type="ECO:0000313" key="1">
    <source>
        <dbReference type="EMBL" id="CAB4161529.1"/>
    </source>
</evidence>
<gene>
    <name evidence="1" type="ORF">UFOVP728_58</name>
</gene>
<reference evidence="1" key="1">
    <citation type="submission" date="2020-04" db="EMBL/GenBank/DDBJ databases">
        <authorList>
            <person name="Chiriac C."/>
            <person name="Salcher M."/>
            <person name="Ghai R."/>
            <person name="Kavagutti S V."/>
        </authorList>
    </citation>
    <scope>NUCLEOTIDE SEQUENCE</scope>
</reference>
<proteinExistence type="predicted"/>
<accession>A0A6J5NQA9</accession>
<dbReference type="EMBL" id="LR796706">
    <property type="protein sequence ID" value="CAB4161529.1"/>
    <property type="molecule type" value="Genomic_DNA"/>
</dbReference>